<evidence type="ECO:0000313" key="4">
    <source>
        <dbReference type="Proteomes" id="UP000257139"/>
    </source>
</evidence>
<dbReference type="InterPro" id="IPR029044">
    <property type="entry name" value="Nucleotide-diphossugar_trans"/>
</dbReference>
<organism evidence="3 4">
    <name type="scientific">Cupriavidus taiwanensis</name>
    <dbReference type="NCBI Taxonomy" id="164546"/>
    <lineage>
        <taxon>Bacteria</taxon>
        <taxon>Pseudomonadati</taxon>
        <taxon>Pseudomonadota</taxon>
        <taxon>Betaproteobacteria</taxon>
        <taxon>Burkholderiales</taxon>
        <taxon>Burkholderiaceae</taxon>
        <taxon>Cupriavidus</taxon>
    </lineage>
</organism>
<feature type="domain" description="Glycosyltransferase 2-like prokaryotic type" evidence="2">
    <location>
        <begin position="9"/>
        <end position="253"/>
    </location>
</feature>
<name>A0A7Z7JGE8_9BURK</name>
<dbReference type="InterPro" id="IPR007833">
    <property type="entry name" value="Capsule_polysaccharide_synth"/>
</dbReference>
<dbReference type="EMBL" id="LT978514">
    <property type="protein sequence ID" value="SPC23139.1"/>
    <property type="molecule type" value="Genomic_DNA"/>
</dbReference>
<evidence type="ECO:0000313" key="3">
    <source>
        <dbReference type="EMBL" id="SPC23139.1"/>
    </source>
</evidence>
<dbReference type="Proteomes" id="UP000257139">
    <property type="component" value="Chromosome CBM2594_b"/>
</dbReference>
<dbReference type="GO" id="GO:0016740">
    <property type="term" value="F:transferase activity"/>
    <property type="evidence" value="ECO:0007669"/>
    <property type="project" value="UniProtKB-KW"/>
</dbReference>
<dbReference type="GO" id="GO:0015774">
    <property type="term" value="P:polysaccharide transport"/>
    <property type="evidence" value="ECO:0007669"/>
    <property type="project" value="InterPro"/>
</dbReference>
<sequence length="728" mass="82755">MDTDLPDGVEILVVDDGSPQALAVRLEAECRTHGYAYHRLQTEHLPFSIGRARNAAAQCGLSDYIMFQDVDLMPYAGFYREVLGEAVVNGLDESVDNFLMFGVIYLTEAATQDFKRMDPRLRRQKYIQMLLQNDQSAIEKFSTGTSVTVWRRDYFLATGGNDPDFNGWGYEDLEYACRAIRRRKKFPLPSEFALDYRNFQSIVEYKGWKSIYRLFGDMTFQKGMVLFHAWHPVEHKSDYMAAKARNRRLFERKLADFRDKELEPDPLPMHGSGKSLVLRNNPWVTNRWIAPFLGEIVHIDEDHLPAETFMAFLRESGFDRVVFHNPYANPRMKALYDLVRANQFPFLVVERGALPDSVFFDPCGFNADSASYSPERWDKELSCEKRTATLEYIQRAVSDEESLEAQSPRLGAASLRKALRIGRGKKVLVAFLQRPTDTVIENFMGPMGTYENFLRLLARLPFALRQDWELLVKQHPLETDVVRIPGAVNVDQCNTKDLLELCDAMIAVNSGVGVLGLAFGKLVLHCGQAFYGAPGLTHHVLDEGDVVAVLNRSRPDYEKALRFLSYLVNDFYSFGKFKTRKVAWHDGSFMTATTAIDFYKIRFPGRPEMTRKLRDTVEVSSDSVLFDRYRAASARVPAMEKVSAPAKAGKEATAKPAPVRVEVPRQVPVDTPRPARAEPKTAPPKAAPAKPTPSWRRKAKKLMSNPVMFFRDSKHAVFRAIGNRVIVK</sequence>
<dbReference type="AlphaFoldDB" id="A0A7Z7JGE8"/>
<dbReference type="Pfam" id="PF10111">
    <property type="entry name" value="Glyco_tranf_2_2"/>
    <property type="match status" value="1"/>
</dbReference>
<gene>
    <name evidence="3" type="ORF">CBM2594_B50380</name>
</gene>
<protein>
    <submittedName>
        <fullName evidence="3">Putative glycosyltransferase involved in capsule biosynthesis, similar to kpsS</fullName>
    </submittedName>
</protein>
<reference evidence="3 4" key="1">
    <citation type="submission" date="2018-01" db="EMBL/GenBank/DDBJ databases">
        <authorList>
            <person name="Clerissi C."/>
        </authorList>
    </citation>
    <scope>NUCLEOTIDE SEQUENCE [LARGE SCALE GENOMIC DNA]</scope>
    <source>
        <strain evidence="3">Cupriavidus taiwanensis STM 6021</strain>
    </source>
</reference>
<keyword evidence="3" id="KW-0808">Transferase</keyword>
<dbReference type="SUPFAM" id="SSF53448">
    <property type="entry name" value="Nucleotide-diphospho-sugar transferases"/>
    <property type="match status" value="1"/>
</dbReference>
<evidence type="ECO:0000256" key="1">
    <source>
        <dbReference type="SAM" id="MobiDB-lite"/>
    </source>
</evidence>
<dbReference type="GO" id="GO:0000271">
    <property type="term" value="P:polysaccharide biosynthetic process"/>
    <property type="evidence" value="ECO:0007669"/>
    <property type="project" value="InterPro"/>
</dbReference>
<dbReference type="Pfam" id="PF05159">
    <property type="entry name" value="Capsule_synth"/>
    <property type="match status" value="1"/>
</dbReference>
<feature type="region of interest" description="Disordered" evidence="1">
    <location>
        <begin position="665"/>
        <end position="695"/>
    </location>
</feature>
<dbReference type="Gene3D" id="3.90.550.10">
    <property type="entry name" value="Spore Coat Polysaccharide Biosynthesis Protein SpsA, Chain A"/>
    <property type="match status" value="1"/>
</dbReference>
<dbReference type="InterPro" id="IPR019290">
    <property type="entry name" value="GlycosylTrfase-like_prok"/>
</dbReference>
<evidence type="ECO:0000259" key="2">
    <source>
        <dbReference type="Pfam" id="PF10111"/>
    </source>
</evidence>
<accession>A0A7Z7JGE8</accession>
<proteinExistence type="predicted"/>